<feature type="non-terminal residue" evidence="3">
    <location>
        <position position="1"/>
    </location>
</feature>
<dbReference type="GeneID" id="39990430"/>
<feature type="region of interest" description="Disordered" evidence="1">
    <location>
        <begin position="55"/>
        <end position="347"/>
    </location>
</feature>
<feature type="signal peptide" evidence="2">
    <location>
        <begin position="1"/>
        <end position="30"/>
    </location>
</feature>
<reference evidence="3 4" key="1">
    <citation type="submission" date="2017-03" db="EMBL/GenBank/DDBJ databases">
        <title>An alternative strategy for trypanosome survival in the mammalian bloodstream revealed through genome and transcriptome analysis of the ubiquitous bovine parasite Trypanosoma (Megatrypanum) theileri.</title>
        <authorList>
            <person name="Kelly S."/>
            <person name="Ivens A."/>
            <person name="Mott A."/>
            <person name="O'Neill E."/>
            <person name="Emms D."/>
            <person name="Macleod O."/>
            <person name="Voorheis P."/>
            <person name="Matthews J."/>
            <person name="Matthews K."/>
            <person name="Carrington M."/>
        </authorList>
    </citation>
    <scope>NUCLEOTIDE SEQUENCE [LARGE SCALE GENOMIC DNA]</scope>
    <source>
        <strain evidence="3">Edinburgh</strain>
    </source>
</reference>
<evidence type="ECO:0000256" key="1">
    <source>
        <dbReference type="SAM" id="MobiDB-lite"/>
    </source>
</evidence>
<organism evidence="3 4">
    <name type="scientific">Trypanosoma theileri</name>
    <dbReference type="NCBI Taxonomy" id="67003"/>
    <lineage>
        <taxon>Eukaryota</taxon>
        <taxon>Discoba</taxon>
        <taxon>Euglenozoa</taxon>
        <taxon>Kinetoplastea</taxon>
        <taxon>Metakinetoplastina</taxon>
        <taxon>Trypanosomatida</taxon>
        <taxon>Trypanosomatidae</taxon>
        <taxon>Trypanosoma</taxon>
    </lineage>
</organism>
<dbReference type="OrthoDB" id="6359008at2759"/>
<feature type="compositionally biased region" description="Polar residues" evidence="1">
    <location>
        <begin position="114"/>
        <end position="140"/>
    </location>
</feature>
<evidence type="ECO:0000313" key="4">
    <source>
        <dbReference type="Proteomes" id="UP000192257"/>
    </source>
</evidence>
<feature type="chain" id="PRO_5012710238" description="Mucin-associated surface protein (MASP)" evidence="2">
    <location>
        <begin position="31"/>
        <end position="368"/>
    </location>
</feature>
<evidence type="ECO:0008006" key="5">
    <source>
        <dbReference type="Google" id="ProtNLM"/>
    </source>
</evidence>
<feature type="compositionally biased region" description="Basic and acidic residues" evidence="1">
    <location>
        <begin position="166"/>
        <end position="177"/>
    </location>
</feature>
<feature type="compositionally biased region" description="Basic and acidic residues" evidence="1">
    <location>
        <begin position="68"/>
        <end position="81"/>
    </location>
</feature>
<dbReference type="STRING" id="67003.A0A1X0NGQ5"/>
<keyword evidence="2" id="KW-0732">Signal</keyword>
<feature type="compositionally biased region" description="Basic and acidic residues" evidence="1">
    <location>
        <begin position="94"/>
        <end position="107"/>
    </location>
</feature>
<dbReference type="Proteomes" id="UP000192257">
    <property type="component" value="Unassembled WGS sequence"/>
</dbReference>
<comment type="caution">
    <text evidence="3">The sequence shown here is derived from an EMBL/GenBank/DDBJ whole genome shotgun (WGS) entry which is preliminary data.</text>
</comment>
<feature type="compositionally biased region" description="Gly residues" evidence="1">
    <location>
        <begin position="210"/>
        <end position="222"/>
    </location>
</feature>
<evidence type="ECO:0000313" key="3">
    <source>
        <dbReference type="EMBL" id="ORC83964.1"/>
    </source>
</evidence>
<proteinExistence type="predicted"/>
<dbReference type="RefSeq" id="XP_028878030.1">
    <property type="nucleotide sequence ID" value="XM_029030650.1"/>
</dbReference>
<evidence type="ECO:0000256" key="2">
    <source>
        <dbReference type="SAM" id="SignalP"/>
    </source>
</evidence>
<sequence length="368" mass="37614">TTRSIVMVMMRYVLCILALLLSCACVHVLAEEVPAADLSDQVPDTESETKILLQGTPVIRDAPGSQCPEEKSKCTNDHQDPAADLSDQVPDTESETKWPNDQPKTHEGACPPTGQLQATQSLQGTSPCTNGTEASANLQTCPKKPEVPPAKVPEVHPEQTASQDESNGHGKDAKEAGRPAGPHGEVGVPGAVHQVVKGEAEDSGDLSHGTTGGKGTGAGDVGGSSPTPQDSPTPASPVDGSSVAPVEGQNGNSGSSPTGETTSTQGGEAAEETSSSPTNTSEIENATDADIASTENNTPAAGSESTNNQEGDAENTESTRTNSTTTTLPSELTNNKKGDADSSSSISSSVWVRVPLLIVVTLACILVC</sequence>
<dbReference type="VEuPathDB" id="TriTrypDB:TM35_000521080"/>
<dbReference type="AlphaFoldDB" id="A0A1X0NGQ5"/>
<gene>
    <name evidence="3" type="ORF">TM35_000521080</name>
</gene>
<protein>
    <recommendedName>
        <fullName evidence="5">Mucin-associated surface protein (MASP)</fullName>
    </recommendedName>
</protein>
<dbReference type="Gene3D" id="2.60.120.1540">
    <property type="match status" value="1"/>
</dbReference>
<dbReference type="EMBL" id="NBCO01000052">
    <property type="protein sequence ID" value="ORC83964.1"/>
    <property type="molecule type" value="Genomic_DNA"/>
</dbReference>
<keyword evidence="4" id="KW-1185">Reference proteome</keyword>
<feature type="compositionally biased region" description="Low complexity" evidence="1">
    <location>
        <begin position="316"/>
        <end position="333"/>
    </location>
</feature>
<feature type="compositionally biased region" description="Low complexity" evidence="1">
    <location>
        <begin position="253"/>
        <end position="284"/>
    </location>
</feature>
<feature type="compositionally biased region" description="Polar residues" evidence="1">
    <location>
        <begin position="293"/>
        <end position="310"/>
    </location>
</feature>
<name>A0A1X0NGQ5_9TRYP</name>
<accession>A0A1X0NGQ5</accession>